<name>A0A9D4R0T1_DREPO</name>
<gene>
    <name evidence="2" type="ORF">DPMN_092246</name>
</gene>
<sequence>MSSHLVLLLSLKVVTDGGMTKPCECLLTSWSKIEGSSDKSIPEVHVTSTL</sequence>
<organism evidence="2 3">
    <name type="scientific">Dreissena polymorpha</name>
    <name type="common">Zebra mussel</name>
    <name type="synonym">Mytilus polymorpha</name>
    <dbReference type="NCBI Taxonomy" id="45954"/>
    <lineage>
        <taxon>Eukaryota</taxon>
        <taxon>Metazoa</taxon>
        <taxon>Spiralia</taxon>
        <taxon>Lophotrochozoa</taxon>
        <taxon>Mollusca</taxon>
        <taxon>Bivalvia</taxon>
        <taxon>Autobranchia</taxon>
        <taxon>Heteroconchia</taxon>
        <taxon>Euheterodonta</taxon>
        <taxon>Imparidentia</taxon>
        <taxon>Neoheterodontei</taxon>
        <taxon>Myida</taxon>
        <taxon>Dreissenoidea</taxon>
        <taxon>Dreissenidae</taxon>
        <taxon>Dreissena</taxon>
    </lineage>
</organism>
<reference evidence="2" key="1">
    <citation type="journal article" date="2019" name="bioRxiv">
        <title>The Genome of the Zebra Mussel, Dreissena polymorpha: A Resource for Invasive Species Research.</title>
        <authorList>
            <person name="McCartney M.A."/>
            <person name="Auch B."/>
            <person name="Kono T."/>
            <person name="Mallez S."/>
            <person name="Zhang Y."/>
            <person name="Obille A."/>
            <person name="Becker A."/>
            <person name="Abrahante J.E."/>
            <person name="Garbe J."/>
            <person name="Badalamenti J.P."/>
            <person name="Herman A."/>
            <person name="Mangelson H."/>
            <person name="Liachko I."/>
            <person name="Sullivan S."/>
            <person name="Sone E.D."/>
            <person name="Koren S."/>
            <person name="Silverstein K.A.T."/>
            <person name="Beckman K.B."/>
            <person name="Gohl D.M."/>
        </authorList>
    </citation>
    <scope>NUCLEOTIDE SEQUENCE</scope>
    <source>
        <strain evidence="2">Duluth1</strain>
        <tissue evidence="2">Whole animal</tissue>
    </source>
</reference>
<evidence type="ECO:0000313" key="3">
    <source>
        <dbReference type="Proteomes" id="UP000828390"/>
    </source>
</evidence>
<accession>A0A9D4R0T1</accession>
<evidence type="ECO:0000256" key="1">
    <source>
        <dbReference type="SAM" id="SignalP"/>
    </source>
</evidence>
<feature type="signal peptide" evidence="1">
    <location>
        <begin position="1"/>
        <end position="17"/>
    </location>
</feature>
<keyword evidence="3" id="KW-1185">Reference proteome</keyword>
<proteinExistence type="predicted"/>
<evidence type="ECO:0000313" key="2">
    <source>
        <dbReference type="EMBL" id="KAH3849842.1"/>
    </source>
</evidence>
<dbReference type="AlphaFoldDB" id="A0A9D4R0T1"/>
<dbReference type="EMBL" id="JAIWYP010000003">
    <property type="protein sequence ID" value="KAH3849842.1"/>
    <property type="molecule type" value="Genomic_DNA"/>
</dbReference>
<reference evidence="2" key="2">
    <citation type="submission" date="2020-11" db="EMBL/GenBank/DDBJ databases">
        <authorList>
            <person name="McCartney M.A."/>
            <person name="Auch B."/>
            <person name="Kono T."/>
            <person name="Mallez S."/>
            <person name="Becker A."/>
            <person name="Gohl D.M."/>
            <person name="Silverstein K.A.T."/>
            <person name="Koren S."/>
            <person name="Bechman K.B."/>
            <person name="Herman A."/>
            <person name="Abrahante J.E."/>
            <person name="Garbe J."/>
        </authorList>
    </citation>
    <scope>NUCLEOTIDE SEQUENCE</scope>
    <source>
        <strain evidence="2">Duluth1</strain>
        <tissue evidence="2">Whole animal</tissue>
    </source>
</reference>
<protein>
    <submittedName>
        <fullName evidence="2">Uncharacterized protein</fullName>
    </submittedName>
</protein>
<comment type="caution">
    <text evidence="2">The sequence shown here is derived from an EMBL/GenBank/DDBJ whole genome shotgun (WGS) entry which is preliminary data.</text>
</comment>
<feature type="chain" id="PRO_5038605214" evidence="1">
    <location>
        <begin position="18"/>
        <end position="50"/>
    </location>
</feature>
<keyword evidence="1" id="KW-0732">Signal</keyword>
<dbReference type="Proteomes" id="UP000828390">
    <property type="component" value="Unassembled WGS sequence"/>
</dbReference>